<dbReference type="InterPro" id="IPR001001">
    <property type="entry name" value="DNA_polIII_beta"/>
</dbReference>
<evidence type="ECO:0000256" key="4">
    <source>
        <dbReference type="ARBA" id="ARBA00022679"/>
    </source>
</evidence>
<evidence type="ECO:0000313" key="14">
    <source>
        <dbReference type="Proteomes" id="UP000782843"/>
    </source>
</evidence>
<dbReference type="EMBL" id="JAGQLG010000171">
    <property type="protein sequence ID" value="MCA9382581.1"/>
    <property type="molecule type" value="Genomic_DNA"/>
</dbReference>
<comment type="subunit">
    <text evidence="9">Forms a ring-shaped head-to-tail homodimer around DNA.</text>
</comment>
<dbReference type="PANTHER" id="PTHR30478:SF0">
    <property type="entry name" value="BETA SLIDING CLAMP"/>
    <property type="match status" value="1"/>
</dbReference>
<dbReference type="Pfam" id="PF02768">
    <property type="entry name" value="DNA_pol3_beta_3"/>
    <property type="match status" value="1"/>
</dbReference>
<keyword evidence="8" id="KW-0238">DNA-binding</keyword>
<dbReference type="Proteomes" id="UP000782843">
    <property type="component" value="Unassembled WGS sequence"/>
</dbReference>
<evidence type="ECO:0000259" key="10">
    <source>
        <dbReference type="Pfam" id="PF00712"/>
    </source>
</evidence>
<dbReference type="GO" id="GO:0009360">
    <property type="term" value="C:DNA polymerase III complex"/>
    <property type="evidence" value="ECO:0007669"/>
    <property type="project" value="InterPro"/>
</dbReference>
<comment type="similarity">
    <text evidence="2 9">Belongs to the beta sliding clamp family.</text>
</comment>
<dbReference type="GO" id="GO:0006271">
    <property type="term" value="P:DNA strand elongation involved in DNA replication"/>
    <property type="evidence" value="ECO:0007669"/>
    <property type="project" value="TreeGrafter"/>
</dbReference>
<dbReference type="PIRSF" id="PIRSF000804">
    <property type="entry name" value="DNA_pol_III_b"/>
    <property type="match status" value="1"/>
</dbReference>
<sequence>MKFTVLQENLSKAINIASKAVSTKPGLPVLSNILIEAIDNKVEFSSTDLELGIITWIPAEIEVPGKITVSARTLSDFINSLGSGKLSLYMEGTVLKVKGANSHANFNVIPADEFPEIPHDLDKQIFSVNALTFCTALDKVVFAAALDDTRPILTGILFEAKEDGLSLVGVDGFRLSKTKLNVEHIDSKFNEVIPAKALNEISKVAKEADESDVIELYSIKGNNQVVFKFRESTFVSRLIDGEFPEYRDILPESKVLELSFNKEKFNDAIKIINIFARNIVGNKTIFNIDTLDSKLTMSASLAEVGSDEVTLEVEGVKGTDMQIGYSAKYLADMAASMDGEIITFETNGSTAPGKFFSPDNENYFHIIMPMRLD</sequence>
<comment type="caution">
    <text evidence="13">The sequence shown here is derived from an EMBL/GenBank/DDBJ whole genome shotgun (WGS) entry which is preliminary data.</text>
</comment>
<organism evidence="13 14">
    <name type="scientific">Candidatus Dojkabacteria bacterium</name>
    <dbReference type="NCBI Taxonomy" id="2099670"/>
    <lineage>
        <taxon>Bacteria</taxon>
        <taxon>Candidatus Dojkabacteria</taxon>
    </lineage>
</organism>
<dbReference type="GO" id="GO:0003887">
    <property type="term" value="F:DNA-directed DNA polymerase activity"/>
    <property type="evidence" value="ECO:0007669"/>
    <property type="project" value="UniProtKB-UniRule"/>
</dbReference>
<feature type="domain" description="DNA polymerase III beta sliding clamp C-terminal" evidence="12">
    <location>
        <begin position="248"/>
        <end position="371"/>
    </location>
</feature>
<name>A0A955L412_9BACT</name>
<dbReference type="GO" id="GO:0003677">
    <property type="term" value="F:DNA binding"/>
    <property type="evidence" value="ECO:0007669"/>
    <property type="project" value="UniProtKB-UniRule"/>
</dbReference>
<dbReference type="Gene3D" id="3.10.150.10">
    <property type="entry name" value="DNA Polymerase III, subunit A, domain 2"/>
    <property type="match status" value="1"/>
</dbReference>
<keyword evidence="3 9" id="KW-0963">Cytoplasm</keyword>
<evidence type="ECO:0000256" key="8">
    <source>
        <dbReference type="ARBA" id="ARBA00023125"/>
    </source>
</evidence>
<dbReference type="SMART" id="SM00480">
    <property type="entry name" value="POL3Bc"/>
    <property type="match status" value="1"/>
</dbReference>
<evidence type="ECO:0000256" key="9">
    <source>
        <dbReference type="PIRNR" id="PIRNR000804"/>
    </source>
</evidence>
<feature type="domain" description="DNA polymerase III beta sliding clamp N-terminal" evidence="10">
    <location>
        <begin position="1"/>
        <end position="118"/>
    </location>
</feature>
<reference evidence="13" key="1">
    <citation type="submission" date="2020-04" db="EMBL/GenBank/DDBJ databases">
        <authorList>
            <person name="Zhang T."/>
        </authorList>
    </citation>
    <scope>NUCLEOTIDE SEQUENCE</scope>
    <source>
        <strain evidence="13">HKST-UBA10</strain>
    </source>
</reference>
<evidence type="ECO:0000256" key="3">
    <source>
        <dbReference type="ARBA" id="ARBA00022490"/>
    </source>
</evidence>
<protein>
    <recommendedName>
        <fullName evidence="9">Beta sliding clamp</fullName>
    </recommendedName>
</protein>
<evidence type="ECO:0000313" key="13">
    <source>
        <dbReference type="EMBL" id="MCA9382581.1"/>
    </source>
</evidence>
<comment type="function">
    <text evidence="9">Confers DNA tethering and processivity to DNA polymerases and other proteins. Acts as a clamp, forming a ring around DNA (a reaction catalyzed by the clamp-loading complex) which diffuses in an ATP-independent manner freely and bidirectionally along dsDNA. Initially characterized for its ability to contact the catalytic subunit of DNA polymerase III (Pol III), a complex, multichain enzyme responsible for most of the replicative synthesis in bacteria; Pol III exhibits 3'-5' exonuclease proofreading activity. The beta chain is required for initiation of replication as well as for processivity of DNA replication.</text>
</comment>
<dbReference type="InterPro" id="IPR022637">
    <property type="entry name" value="DNA_polIII_beta_cen"/>
</dbReference>
<dbReference type="InterPro" id="IPR022635">
    <property type="entry name" value="DNA_polIII_beta_C"/>
</dbReference>
<dbReference type="InterPro" id="IPR046938">
    <property type="entry name" value="DNA_clamp_sf"/>
</dbReference>
<dbReference type="SUPFAM" id="SSF55979">
    <property type="entry name" value="DNA clamp"/>
    <property type="match status" value="3"/>
</dbReference>
<keyword evidence="6 9" id="KW-0235">DNA replication</keyword>
<dbReference type="Pfam" id="PF00712">
    <property type="entry name" value="DNA_pol3_beta"/>
    <property type="match status" value="1"/>
</dbReference>
<evidence type="ECO:0000256" key="2">
    <source>
        <dbReference type="ARBA" id="ARBA00010752"/>
    </source>
</evidence>
<evidence type="ECO:0000259" key="12">
    <source>
        <dbReference type="Pfam" id="PF02768"/>
    </source>
</evidence>
<proteinExistence type="inferred from homology"/>
<dbReference type="Pfam" id="PF02767">
    <property type="entry name" value="DNA_pol3_beta_2"/>
    <property type="match status" value="1"/>
</dbReference>
<evidence type="ECO:0000256" key="5">
    <source>
        <dbReference type="ARBA" id="ARBA00022695"/>
    </source>
</evidence>
<dbReference type="CDD" id="cd00140">
    <property type="entry name" value="beta_clamp"/>
    <property type="match status" value="1"/>
</dbReference>
<keyword evidence="5 9" id="KW-0548">Nucleotidyltransferase</keyword>
<evidence type="ECO:0000256" key="6">
    <source>
        <dbReference type="ARBA" id="ARBA00022705"/>
    </source>
</evidence>
<dbReference type="AlphaFoldDB" id="A0A955L412"/>
<evidence type="ECO:0000256" key="7">
    <source>
        <dbReference type="ARBA" id="ARBA00022932"/>
    </source>
</evidence>
<dbReference type="Gene3D" id="3.70.10.10">
    <property type="match status" value="1"/>
</dbReference>
<dbReference type="GO" id="GO:0005737">
    <property type="term" value="C:cytoplasm"/>
    <property type="evidence" value="ECO:0007669"/>
    <property type="project" value="UniProtKB-SubCell"/>
</dbReference>
<dbReference type="PANTHER" id="PTHR30478">
    <property type="entry name" value="DNA POLYMERASE III SUBUNIT BETA"/>
    <property type="match status" value="1"/>
</dbReference>
<feature type="domain" description="DNA polymerase III beta sliding clamp central" evidence="11">
    <location>
        <begin position="131"/>
        <end position="245"/>
    </location>
</feature>
<evidence type="ECO:0000256" key="1">
    <source>
        <dbReference type="ARBA" id="ARBA00004496"/>
    </source>
</evidence>
<reference evidence="13" key="2">
    <citation type="journal article" date="2021" name="Microbiome">
        <title>Successional dynamics and alternative stable states in a saline activated sludge microbial community over 9 years.</title>
        <authorList>
            <person name="Wang Y."/>
            <person name="Ye J."/>
            <person name="Ju F."/>
            <person name="Liu L."/>
            <person name="Boyd J.A."/>
            <person name="Deng Y."/>
            <person name="Parks D.H."/>
            <person name="Jiang X."/>
            <person name="Yin X."/>
            <person name="Woodcroft B.J."/>
            <person name="Tyson G.W."/>
            <person name="Hugenholtz P."/>
            <person name="Polz M.F."/>
            <person name="Zhang T."/>
        </authorList>
    </citation>
    <scope>NUCLEOTIDE SEQUENCE</scope>
    <source>
        <strain evidence="13">HKST-UBA10</strain>
    </source>
</reference>
<accession>A0A955L412</accession>
<dbReference type="GO" id="GO:0008408">
    <property type="term" value="F:3'-5' exonuclease activity"/>
    <property type="evidence" value="ECO:0007669"/>
    <property type="project" value="InterPro"/>
</dbReference>
<comment type="subcellular location">
    <subcellularLocation>
        <location evidence="1 9">Cytoplasm</location>
    </subcellularLocation>
</comment>
<keyword evidence="7 9" id="KW-0239">DNA-directed DNA polymerase</keyword>
<gene>
    <name evidence="13" type="primary">dnaN</name>
    <name evidence="13" type="ORF">KC660_04210</name>
</gene>
<dbReference type="InterPro" id="IPR022634">
    <property type="entry name" value="DNA_polIII_beta_N"/>
</dbReference>
<keyword evidence="4 9" id="KW-0808">Transferase</keyword>
<evidence type="ECO:0000259" key="11">
    <source>
        <dbReference type="Pfam" id="PF02767"/>
    </source>
</evidence>
<dbReference type="NCBIfam" id="TIGR00663">
    <property type="entry name" value="dnan"/>
    <property type="match status" value="1"/>
</dbReference>